<feature type="domain" description="Helicase ATP-binding" evidence="4">
    <location>
        <begin position="88"/>
        <end position="294"/>
    </location>
</feature>
<dbReference type="InterPro" id="IPR011545">
    <property type="entry name" value="DEAD/DEAH_box_helicase_dom"/>
</dbReference>
<keyword evidence="6" id="KW-0347">Helicase</keyword>
<dbReference type="Pfam" id="PF00270">
    <property type="entry name" value="DEAD"/>
    <property type="match status" value="1"/>
</dbReference>
<dbReference type="InterPro" id="IPR014001">
    <property type="entry name" value="Helicase_ATP-bd"/>
</dbReference>
<dbReference type="SUPFAM" id="SSF52540">
    <property type="entry name" value="P-loop containing nucleoside triphosphate hydrolases"/>
    <property type="match status" value="2"/>
</dbReference>
<dbReference type="PROSITE" id="PS51192">
    <property type="entry name" value="HELICASE_ATP_BIND_1"/>
    <property type="match status" value="1"/>
</dbReference>
<protein>
    <submittedName>
        <fullName evidence="6">ATP-dependent helicase YprA (DUF1998 family)</fullName>
    </submittedName>
</protein>
<dbReference type="RefSeq" id="WP_184725692.1">
    <property type="nucleotide sequence ID" value="NZ_JACHIW010000001.1"/>
</dbReference>
<dbReference type="GO" id="GO:0006289">
    <property type="term" value="P:nucleotide-excision repair"/>
    <property type="evidence" value="ECO:0007669"/>
    <property type="project" value="TreeGrafter"/>
</dbReference>
<dbReference type="SMART" id="SM00490">
    <property type="entry name" value="HELICc"/>
    <property type="match status" value="1"/>
</dbReference>
<keyword evidence="2" id="KW-0067">ATP-binding</keyword>
<dbReference type="GO" id="GO:0005524">
    <property type="term" value="F:ATP binding"/>
    <property type="evidence" value="ECO:0007669"/>
    <property type="project" value="UniProtKB-KW"/>
</dbReference>
<keyword evidence="1" id="KW-0547">Nucleotide-binding</keyword>
<evidence type="ECO:0000256" key="3">
    <source>
        <dbReference type="SAM" id="Coils"/>
    </source>
</evidence>
<keyword evidence="3" id="KW-0175">Coiled coil</keyword>
<dbReference type="EMBL" id="JACHIW010000001">
    <property type="protein sequence ID" value="MBB5154192.1"/>
    <property type="molecule type" value="Genomic_DNA"/>
</dbReference>
<dbReference type="InterPro" id="IPR001650">
    <property type="entry name" value="Helicase_C-like"/>
</dbReference>
<organism evidence="6 7">
    <name type="scientific">Saccharopolyspora phatthalungensis</name>
    <dbReference type="NCBI Taxonomy" id="664693"/>
    <lineage>
        <taxon>Bacteria</taxon>
        <taxon>Bacillati</taxon>
        <taxon>Actinomycetota</taxon>
        <taxon>Actinomycetes</taxon>
        <taxon>Pseudonocardiales</taxon>
        <taxon>Pseudonocardiaceae</taxon>
        <taxon>Saccharopolyspora</taxon>
    </lineage>
</organism>
<keyword evidence="6" id="KW-0378">Hydrolase</keyword>
<dbReference type="GO" id="GO:0003676">
    <property type="term" value="F:nucleic acid binding"/>
    <property type="evidence" value="ECO:0007669"/>
    <property type="project" value="InterPro"/>
</dbReference>
<dbReference type="Pfam" id="PF00271">
    <property type="entry name" value="Helicase_C"/>
    <property type="match status" value="1"/>
</dbReference>
<evidence type="ECO:0000259" key="5">
    <source>
        <dbReference type="PROSITE" id="PS51194"/>
    </source>
</evidence>
<keyword evidence="7" id="KW-1185">Reference proteome</keyword>
<evidence type="ECO:0000313" key="7">
    <source>
        <dbReference type="Proteomes" id="UP000584374"/>
    </source>
</evidence>
<gene>
    <name evidence="6" type="ORF">BJ970_001726</name>
</gene>
<dbReference type="PANTHER" id="PTHR47957">
    <property type="entry name" value="ATP-DEPENDENT HELICASE HRQ1"/>
    <property type="match status" value="1"/>
</dbReference>
<evidence type="ECO:0000313" key="6">
    <source>
        <dbReference type="EMBL" id="MBB5154192.1"/>
    </source>
</evidence>
<dbReference type="Proteomes" id="UP000584374">
    <property type="component" value="Unassembled WGS sequence"/>
</dbReference>
<dbReference type="SMART" id="SM00487">
    <property type="entry name" value="DEXDc"/>
    <property type="match status" value="1"/>
</dbReference>
<dbReference type="PROSITE" id="PS51194">
    <property type="entry name" value="HELICASE_CTER"/>
    <property type="match status" value="1"/>
</dbReference>
<dbReference type="InterPro" id="IPR027417">
    <property type="entry name" value="P-loop_NTPase"/>
</dbReference>
<dbReference type="PANTHER" id="PTHR47957:SF3">
    <property type="entry name" value="ATP-DEPENDENT HELICASE HRQ1"/>
    <property type="match status" value="1"/>
</dbReference>
<dbReference type="GO" id="GO:0036297">
    <property type="term" value="P:interstrand cross-link repair"/>
    <property type="evidence" value="ECO:0007669"/>
    <property type="project" value="TreeGrafter"/>
</dbReference>
<evidence type="ECO:0000256" key="2">
    <source>
        <dbReference type="ARBA" id="ARBA00022840"/>
    </source>
</evidence>
<dbReference type="InterPro" id="IPR018973">
    <property type="entry name" value="MZB"/>
</dbReference>
<accession>A0A840PV81</accession>
<dbReference type="Pfam" id="PF09369">
    <property type="entry name" value="MZB"/>
    <property type="match status" value="1"/>
</dbReference>
<name>A0A840PV81_9PSEU</name>
<reference evidence="6 7" key="1">
    <citation type="submission" date="2020-08" db="EMBL/GenBank/DDBJ databases">
        <title>Sequencing the genomes of 1000 actinobacteria strains.</title>
        <authorList>
            <person name="Klenk H.-P."/>
        </authorList>
    </citation>
    <scope>NUCLEOTIDE SEQUENCE [LARGE SCALE GENOMIC DNA]</scope>
    <source>
        <strain evidence="6 7">DSM 45584</strain>
    </source>
</reference>
<feature type="domain" description="Helicase C-terminal" evidence="5">
    <location>
        <begin position="908"/>
        <end position="1096"/>
    </location>
</feature>
<evidence type="ECO:0000256" key="1">
    <source>
        <dbReference type="ARBA" id="ARBA00022741"/>
    </source>
</evidence>
<feature type="coiled-coil region" evidence="3">
    <location>
        <begin position="1193"/>
        <end position="1227"/>
    </location>
</feature>
<dbReference type="GO" id="GO:0043138">
    <property type="term" value="F:3'-5' DNA helicase activity"/>
    <property type="evidence" value="ECO:0007669"/>
    <property type="project" value="TreeGrafter"/>
</dbReference>
<sequence>MLPSFLAEELQERLISYLATTFELADDDARKSLERFLNNPETSIFSGPFLRLRLPFRLAGEGWQDHLDFVPDGFQPYRHQAAAFARLTSKDHQPEPTIVTTGTGSGKTESFLFPVLDHCRRQRAAGQSGIKALILYPMNALANDQAARIARMAAQHPEHYGEITAGLFTGDSGQHRFMGPDHIIENRGSLRSNPPDILLTNYKMLDRLLLRQDDIGLWDGAAESLQYLVLDEFHTYDGAQGTDVALLLRRLGMALGIRRDGRPLGSVAPVATSATLGDGSRAAELLNFAETIFGCSFTESALVRENRLTAAEWIGTVPESETVPTGRIPLLSEIDELIPDNREVGYEQLVQAATAAFFELGTEDELDPIELSAALKHHPLTADVVAVAAETTALDDATRSLSAVAPTWVSALDSGEADSARKALSAFVALLSHARTGNGDQALLQVETQLWVREVTHLIRLVDNVAAFRWYDDNPGADIDRFLAAVFCRHCGRGGWGAALAGAASNQLDDRVKKAWKLSLANSDRFRAFLHAAGEADATPEKVAWLDPVTLEVLWKRPDHHEECVPVLTTDPTDLKAAADGRCPSCQKTDGIRFLGSRVSTLASVALSHLFGHAGIPEQEKKTLLFTDSVQDAAHRAGFIEARAYAFNLRSALHRAIRNDGVRLDQVVTNLMSDAAGPGNRAARYALLPPSTTELQGFKSFWTEKRVRNTARVEARMDFAAHLEFGLNSRTGRTMELTGTISVLVDTDNKKRFKTRVSQVVAEHRPAGLELETDFAAQELAWARGILERIRTQGAIGHKFLERYIHADGNRWQIWGGRDRRTGMPAFHKGRPAPAFPTDAARSEQFDSIIAPRTWFTWWTHRCLGVPEADAPSLVHALFRMLADEGILQQRTTKNGAAVYLIPPDRIWLDRTGLADLAAGRSMLRCHVCQTRTPVHPDIADDFADAPCLRKGCGGRLHRHAETANYYRALYNSERVRRIVSREHTALLSRDERTEVEREFKDSTEPNAPNVLVCTPTLELGIDIGDLGAVGLTSLPRTTAGYLQRVGRAGRRSGNAFVVAILPARQAELRHFGKPLDMIAGEVVPPACYLDAEEILRRQYLASLIDRSAARSRTKWAQPKNVPDLLKDGLAQGRWLRRLLDDARVNAETYVTEFLETLGDRVTDGTAAALRDWAGAAESGEVPGIDRMVQTGVMRWARELNELNSRIADLNAVAEKLQAKRDLLDDEAQTDFQRVTGERKAAQRLRRDVYEGNDWVGALESLGLLPNYTLLDDRTRLDVSLWWVDEETTKAEIEDCRYERGSRTALGELAPGATFYASRRAVRIDAVDVGSVHNSLIQRWRCCPACGWSDPDDAPRACLRCHSDHAADSGQRLDVVAFRRVSAFAALDESRFGDEDEERKRTAFEIATSADVAPEDIRDAWQLREYPFGAEFCRKIRIRWFNLGLLDRGGAGMRIAGAEYSAPRFQVCTGCGVVPPAQGKDQNDVRHRGWCPQRRKPDPAMWANVALMHELQTEALRILVPPIVFADDAQLVSFTAALKLGLRGVLGGTPDHLDAFCSVESGSQGRRQMVVLHDQVPGGTGYLTQFTDPAKLLELLEKAKETLENCTCVDTPHLACHRCLLSVGHVDDVELLSRDRALGIINDVLEHWDPVEGTGVHQISTTIDETHIERRFRAQLHRWARQHKLRPQLSAGTNGDSLRFAVDARDGRRNWIAEPQVNIDNVVKPDFVISPVDFSAPRIAVFCDSVRFHASAEHSVTTADARKRAILRERGYVVWGVTHQDMEDFERVLAGAKPNPLPFLTTGQREQVVASANRTSGLGSIAARNIVGDAMTLLTAYLVNSDRGHWRNVAQAVAGGLAASAGKAGMTTADRADLPRIVVEHGRGAPAPPPSGTQPVVLTETANGAGVVVLPVAKTKELAILLVLNDAADKAGSSAHAASWRDWLAVGNVLQFLGLGLELPRFATATTSKQLEPDEIPGTAAAEPRFNAEWRLVIEVAEAELQELLVALATRDVAPPLPGDESPDGAWQIDLSWPQEKVAVLVEESADRIAQLREDGWRVVPADVEKIIQELQQVSGGAR</sequence>
<comment type="caution">
    <text evidence="6">The sequence shown here is derived from an EMBL/GenBank/DDBJ whole genome shotgun (WGS) entry which is preliminary data.</text>
</comment>
<dbReference type="Gene3D" id="3.40.50.300">
    <property type="entry name" value="P-loop containing nucleotide triphosphate hydrolases"/>
    <property type="match status" value="2"/>
</dbReference>
<proteinExistence type="predicted"/>
<evidence type="ECO:0000259" key="4">
    <source>
        <dbReference type="PROSITE" id="PS51192"/>
    </source>
</evidence>